<evidence type="ECO:0000313" key="3">
    <source>
        <dbReference type="Proteomes" id="UP001206925"/>
    </source>
</evidence>
<protein>
    <submittedName>
        <fullName evidence="2">Uncharacterized protein</fullName>
    </submittedName>
</protein>
<dbReference type="Proteomes" id="UP001206925">
    <property type="component" value="Unassembled WGS sequence"/>
</dbReference>
<evidence type="ECO:0000256" key="1">
    <source>
        <dbReference type="SAM" id="MobiDB-lite"/>
    </source>
</evidence>
<dbReference type="EMBL" id="JAMZMK010005871">
    <property type="protein sequence ID" value="KAI7751585.1"/>
    <property type="molecule type" value="Genomic_DNA"/>
</dbReference>
<name>A0AAD5GQQ6_AMBAR</name>
<feature type="region of interest" description="Disordered" evidence="1">
    <location>
        <begin position="68"/>
        <end position="90"/>
    </location>
</feature>
<accession>A0AAD5GQQ6</accession>
<comment type="caution">
    <text evidence="2">The sequence shown here is derived from an EMBL/GenBank/DDBJ whole genome shotgun (WGS) entry which is preliminary data.</text>
</comment>
<proteinExistence type="predicted"/>
<gene>
    <name evidence="2" type="ORF">M8C21_019132</name>
</gene>
<organism evidence="2 3">
    <name type="scientific">Ambrosia artemisiifolia</name>
    <name type="common">Common ragweed</name>
    <dbReference type="NCBI Taxonomy" id="4212"/>
    <lineage>
        <taxon>Eukaryota</taxon>
        <taxon>Viridiplantae</taxon>
        <taxon>Streptophyta</taxon>
        <taxon>Embryophyta</taxon>
        <taxon>Tracheophyta</taxon>
        <taxon>Spermatophyta</taxon>
        <taxon>Magnoliopsida</taxon>
        <taxon>eudicotyledons</taxon>
        <taxon>Gunneridae</taxon>
        <taxon>Pentapetalae</taxon>
        <taxon>asterids</taxon>
        <taxon>campanulids</taxon>
        <taxon>Asterales</taxon>
        <taxon>Asteraceae</taxon>
        <taxon>Asteroideae</taxon>
        <taxon>Heliantheae alliance</taxon>
        <taxon>Heliantheae</taxon>
        <taxon>Ambrosia</taxon>
    </lineage>
</organism>
<dbReference type="AlphaFoldDB" id="A0AAD5GQQ6"/>
<keyword evidence="3" id="KW-1185">Reference proteome</keyword>
<reference evidence="2" key="1">
    <citation type="submission" date="2022-06" db="EMBL/GenBank/DDBJ databases">
        <title>Uncovering the hologenomic basis of an extraordinary plant invasion.</title>
        <authorList>
            <person name="Bieker V.C."/>
            <person name="Martin M.D."/>
            <person name="Gilbert T."/>
            <person name="Hodgins K."/>
            <person name="Battlay P."/>
            <person name="Petersen B."/>
            <person name="Wilson J."/>
        </authorList>
    </citation>
    <scope>NUCLEOTIDE SEQUENCE</scope>
    <source>
        <strain evidence="2">AA19_3_7</strain>
        <tissue evidence="2">Leaf</tissue>
    </source>
</reference>
<sequence length="228" mass="26280">MWEWWKSVMTMVLMTMDDGDGGDFGRWRFRKGMVVAVYGGYGYGLGFRRLNQTSGRNTTWELLGSPLKSPSPHKSTILHHGNGCEASSSDHKSYQSERCRRTDGKEWWCKKDMLPRLGYRSRRSLFFVFFDRCKSGQVLSRHSGDAVNSRVLLAHAGFLTNVSVQAKSRSRIDCEGEVEGKTIVVTARKKNTRGWCCRRIRCRKEGNLCRRNAEEEEKNDLNRKKRQG</sequence>
<evidence type="ECO:0000313" key="2">
    <source>
        <dbReference type="EMBL" id="KAI7751585.1"/>
    </source>
</evidence>